<feature type="compositionally biased region" description="Basic and acidic residues" evidence="1">
    <location>
        <begin position="261"/>
        <end position="273"/>
    </location>
</feature>
<feature type="compositionally biased region" description="Basic residues" evidence="1">
    <location>
        <begin position="440"/>
        <end position="456"/>
    </location>
</feature>
<feature type="compositionally biased region" description="Basic and acidic residues" evidence="1">
    <location>
        <begin position="336"/>
        <end position="346"/>
    </location>
</feature>
<feature type="compositionally biased region" description="Basic and acidic residues" evidence="1">
    <location>
        <begin position="222"/>
        <end position="247"/>
    </location>
</feature>
<keyword evidence="3" id="KW-1185">Reference proteome</keyword>
<feature type="region of interest" description="Disordered" evidence="1">
    <location>
        <begin position="185"/>
        <end position="210"/>
    </location>
</feature>
<accession>A0AAN8HF56</accession>
<feature type="region of interest" description="Disordered" evidence="1">
    <location>
        <begin position="402"/>
        <end position="474"/>
    </location>
</feature>
<feature type="compositionally biased region" description="Polar residues" evidence="1">
    <location>
        <begin position="417"/>
        <end position="439"/>
    </location>
</feature>
<evidence type="ECO:0000256" key="1">
    <source>
        <dbReference type="SAM" id="MobiDB-lite"/>
    </source>
</evidence>
<dbReference type="EMBL" id="JAULUE010002048">
    <property type="protein sequence ID" value="KAK5910134.1"/>
    <property type="molecule type" value="Genomic_DNA"/>
</dbReference>
<feature type="region of interest" description="Disordered" evidence="1">
    <location>
        <begin position="106"/>
        <end position="127"/>
    </location>
</feature>
<protein>
    <submittedName>
        <fullName evidence="2">Uncharacterized protein</fullName>
    </submittedName>
</protein>
<feature type="compositionally biased region" description="Polar residues" evidence="1">
    <location>
        <begin position="460"/>
        <end position="472"/>
    </location>
</feature>
<gene>
    <name evidence="2" type="ORF">CesoFtcFv8_004000</name>
</gene>
<name>A0AAN8HF56_9TELE</name>
<feature type="region of interest" description="Disordered" evidence="1">
    <location>
        <begin position="222"/>
        <end position="385"/>
    </location>
</feature>
<organism evidence="2 3">
    <name type="scientific">Champsocephalus esox</name>
    <name type="common">pike icefish</name>
    <dbReference type="NCBI Taxonomy" id="159716"/>
    <lineage>
        <taxon>Eukaryota</taxon>
        <taxon>Metazoa</taxon>
        <taxon>Chordata</taxon>
        <taxon>Craniata</taxon>
        <taxon>Vertebrata</taxon>
        <taxon>Euteleostomi</taxon>
        <taxon>Actinopterygii</taxon>
        <taxon>Neopterygii</taxon>
        <taxon>Teleostei</taxon>
        <taxon>Neoteleostei</taxon>
        <taxon>Acanthomorphata</taxon>
        <taxon>Eupercaria</taxon>
        <taxon>Perciformes</taxon>
        <taxon>Notothenioidei</taxon>
        <taxon>Channichthyidae</taxon>
        <taxon>Champsocephalus</taxon>
    </lineage>
</organism>
<sequence length="664" mass="75335">MCQDITDTLTILIMEVTLPQVNKWMDWVEEENHKNASVTASFPSVYTQRTRTYVRVTEDDVEASFGNCLDCCFGMALGLPQSKTEQSQALLALFIVSITKRVNSGLRDLTQPPSSNSSSESVSSTDSQTEDIVYHIAHILRACMRNDNGLPSLQFSRRSCTFSDDETDIKKIMAAADELLVSTDFAERSATPAGKPPQKSSEEEAEDDEDFKIVLDFLASERENEASVKPESSPKRSAKQEEEERLYLETVAEFFPGENEASVKPEKLPKTSAEEEDDDEEPKAVLDFLTTESEDEASVKPEKLPKTSAEQKEENGRILEAALEFLASEGENYSSIERENRPQKSAEEEDDDEQPKAVLEFLASESEDDYSIERENRPQKSAEKLDRIATYYRLVTISPFQDDDISGKKSEEGLGSECTSPSSSLVNETSNSYDEQLPQQRRKVLKKGKKAKKGKKKADYSSTETSDGGTQQRYDERYLDEEEHFYSEEELLIKQHRTCLTVFLVKLLDHIATPSQPIYHSDFKGMVERLRMKTDTIGFATLLRTRENIHIPIYRDLVEQFGSAEELQSAIRYKSAMFEKAVSTALKENLWKCSEKTCSTAVKRKTKKRVKQFSTDSEMNTSSMSEEFEMVVGSTPRPQKKNKKKCILCHMVDCVAKFFRKVFK</sequence>
<proteinExistence type="predicted"/>
<reference evidence="2 3" key="1">
    <citation type="journal article" date="2023" name="Mol. Biol. Evol.">
        <title>Genomics of Secondarily Temperate Adaptation in the Only Non-Antarctic Icefish.</title>
        <authorList>
            <person name="Rivera-Colon A.G."/>
            <person name="Rayamajhi N."/>
            <person name="Minhas B.F."/>
            <person name="Madrigal G."/>
            <person name="Bilyk K.T."/>
            <person name="Yoon V."/>
            <person name="Hune M."/>
            <person name="Gregory S."/>
            <person name="Cheng C.H.C."/>
            <person name="Catchen J.M."/>
        </authorList>
    </citation>
    <scope>NUCLEOTIDE SEQUENCE [LARGE SCALE GENOMIC DNA]</scope>
    <source>
        <strain evidence="2">JC2023a</strain>
    </source>
</reference>
<feature type="compositionally biased region" description="Low complexity" evidence="1">
    <location>
        <begin position="114"/>
        <end position="127"/>
    </location>
</feature>
<evidence type="ECO:0000313" key="3">
    <source>
        <dbReference type="Proteomes" id="UP001335648"/>
    </source>
</evidence>
<evidence type="ECO:0000313" key="2">
    <source>
        <dbReference type="EMBL" id="KAK5910134.1"/>
    </source>
</evidence>
<feature type="compositionally biased region" description="Basic and acidic residues" evidence="1">
    <location>
        <begin position="297"/>
        <end position="317"/>
    </location>
</feature>
<dbReference type="Proteomes" id="UP001335648">
    <property type="component" value="Unassembled WGS sequence"/>
</dbReference>
<feature type="compositionally biased region" description="Basic and acidic residues" evidence="1">
    <location>
        <begin position="371"/>
        <end position="385"/>
    </location>
</feature>
<dbReference type="AlphaFoldDB" id="A0AAN8HF56"/>
<comment type="caution">
    <text evidence="2">The sequence shown here is derived from an EMBL/GenBank/DDBJ whole genome shotgun (WGS) entry which is preliminary data.</text>
</comment>